<accession>A0A397Q9P4</accession>
<organism evidence="2 3">
    <name type="scientific">Dichotomicrobium thermohalophilum</name>
    <dbReference type="NCBI Taxonomy" id="933063"/>
    <lineage>
        <taxon>Bacteria</taxon>
        <taxon>Pseudomonadati</taxon>
        <taxon>Pseudomonadota</taxon>
        <taxon>Alphaproteobacteria</taxon>
        <taxon>Hyphomicrobiales</taxon>
        <taxon>Hyphomicrobiaceae</taxon>
        <taxon>Dichotomicrobium</taxon>
    </lineage>
</organism>
<keyword evidence="3" id="KW-1185">Reference proteome</keyword>
<sequence length="416" mass="45224">MPANSQKLTFSGSQGTQLAARLDLPAGEPRACALFAHCFTCSKDIFAAARIASELTDRGFAVFRFDFTGLGASEGEFANTNFSSNMADLVHAANFMREQHEAPTLLIGHSLGGAAVLGIAGEIPEVKAVATIGAPADAEHVVQNFGAHLDTIEQEGVAEVALAGRKFTIKKQFLDDVKGHTLTDRIAAMKKALLVFHSPVDNTVGIENAATIFGAAKHPKSFISLDNADHLLSRREDAAYVAEVLSGWASRYLREADDGYRLAYPGKKGVVSVGETGRGKFQQEIVSERHRLLADEPTAYGGLDTGPSPYDLLSMALGACTSMTIRMYADRKKLDLDRVRVDVRHDKVHAEDCDACTDEQKEKGGRIDRFERELFIDGDLTAEQRESLKQIADRCPVHRTLEASSVIETKLSDERS</sequence>
<proteinExistence type="predicted"/>
<dbReference type="PANTHER" id="PTHR39624">
    <property type="entry name" value="PROTEIN INVOLVED IN RIMO-MEDIATED BETA-METHYLTHIOLATION OF RIBOSOMAL PROTEIN S12 YCAO"/>
    <property type="match status" value="1"/>
</dbReference>
<dbReference type="InterPro" id="IPR015946">
    <property type="entry name" value="KH_dom-like_a/b"/>
</dbReference>
<dbReference type="Gene3D" id="3.40.50.1820">
    <property type="entry name" value="alpha/beta hydrolase"/>
    <property type="match status" value="1"/>
</dbReference>
<reference evidence="2 3" key="1">
    <citation type="submission" date="2018-08" db="EMBL/GenBank/DDBJ databases">
        <title>Genomic Encyclopedia of Archaeal and Bacterial Type Strains, Phase II (KMG-II): from individual species to whole genera.</title>
        <authorList>
            <person name="Goeker M."/>
        </authorList>
    </citation>
    <scope>NUCLEOTIDE SEQUENCE [LARGE SCALE GENOMIC DNA]</scope>
    <source>
        <strain evidence="2 3">DSM 5002</strain>
    </source>
</reference>
<dbReference type="Pfam" id="PF12146">
    <property type="entry name" value="Hydrolase_4"/>
    <property type="match status" value="1"/>
</dbReference>
<dbReference type="InterPro" id="IPR036102">
    <property type="entry name" value="OsmC/Ohrsf"/>
</dbReference>
<dbReference type="AlphaFoldDB" id="A0A397Q9P4"/>
<dbReference type="SUPFAM" id="SSF53474">
    <property type="entry name" value="alpha/beta-Hydrolases"/>
    <property type="match status" value="1"/>
</dbReference>
<dbReference type="Proteomes" id="UP000266273">
    <property type="component" value="Unassembled WGS sequence"/>
</dbReference>
<evidence type="ECO:0000313" key="2">
    <source>
        <dbReference type="EMBL" id="RIA54971.1"/>
    </source>
</evidence>
<dbReference type="Gene3D" id="3.30.300.20">
    <property type="match status" value="1"/>
</dbReference>
<dbReference type="OrthoDB" id="9789573at2"/>
<dbReference type="RefSeq" id="WP_119059938.1">
    <property type="nucleotide sequence ID" value="NZ_QXDF01000001.1"/>
</dbReference>
<evidence type="ECO:0000259" key="1">
    <source>
        <dbReference type="Pfam" id="PF12146"/>
    </source>
</evidence>
<evidence type="ECO:0000313" key="3">
    <source>
        <dbReference type="Proteomes" id="UP000266273"/>
    </source>
</evidence>
<comment type="caution">
    <text evidence="2">The sequence shown here is derived from an EMBL/GenBank/DDBJ whole genome shotgun (WGS) entry which is preliminary data.</text>
</comment>
<name>A0A397Q9P4_9HYPH</name>
<dbReference type="SUPFAM" id="SSF82784">
    <property type="entry name" value="OsmC-like"/>
    <property type="match status" value="1"/>
</dbReference>
<feature type="domain" description="Serine aminopeptidase S33" evidence="1">
    <location>
        <begin position="28"/>
        <end position="136"/>
    </location>
</feature>
<dbReference type="InterPro" id="IPR029058">
    <property type="entry name" value="AB_hydrolase_fold"/>
</dbReference>
<gene>
    <name evidence="2" type="ORF">BXY53_0021</name>
</gene>
<dbReference type="InterPro" id="IPR022742">
    <property type="entry name" value="Hydrolase_4"/>
</dbReference>
<dbReference type="FunFam" id="3.40.50.1820:FF:000487">
    <property type="entry name" value="Dienelactone hydrolase"/>
    <property type="match status" value="1"/>
</dbReference>
<dbReference type="Pfam" id="PF02566">
    <property type="entry name" value="OsmC"/>
    <property type="match status" value="1"/>
</dbReference>
<dbReference type="InterPro" id="IPR003718">
    <property type="entry name" value="OsmC/Ohr_fam"/>
</dbReference>
<protein>
    <submittedName>
        <fullName evidence="2">Putative redox protein</fullName>
    </submittedName>
</protein>
<dbReference type="PANTHER" id="PTHR39624:SF2">
    <property type="entry name" value="OSMC-LIKE PROTEIN"/>
    <property type="match status" value="1"/>
</dbReference>
<dbReference type="EMBL" id="QXDF01000001">
    <property type="protein sequence ID" value="RIA54971.1"/>
    <property type="molecule type" value="Genomic_DNA"/>
</dbReference>